<comment type="caution">
    <text evidence="1">The sequence shown here is derived from an EMBL/GenBank/DDBJ whole genome shotgun (WGS) entry which is preliminary data.</text>
</comment>
<name>A0A367EUQ0_9ACTN</name>
<dbReference type="EMBL" id="QOIM01000026">
    <property type="protein sequence ID" value="RCG21731.1"/>
    <property type="molecule type" value="Genomic_DNA"/>
</dbReference>
<dbReference type="RefSeq" id="WP_114014900.1">
    <property type="nucleotide sequence ID" value="NZ_QOIM01000026.1"/>
</dbReference>
<dbReference type="AlphaFoldDB" id="A0A367EUQ0"/>
<accession>A0A367EUQ0</accession>
<evidence type="ECO:0000313" key="2">
    <source>
        <dbReference type="Proteomes" id="UP000253507"/>
    </source>
</evidence>
<keyword evidence="2" id="KW-1185">Reference proteome</keyword>
<protein>
    <submittedName>
        <fullName evidence="1">Uncharacterized protein</fullName>
    </submittedName>
</protein>
<dbReference type="Proteomes" id="UP000253507">
    <property type="component" value="Unassembled WGS sequence"/>
</dbReference>
<evidence type="ECO:0000313" key="1">
    <source>
        <dbReference type="EMBL" id="RCG21731.1"/>
    </source>
</evidence>
<reference evidence="1 2" key="1">
    <citation type="submission" date="2018-06" db="EMBL/GenBank/DDBJ databases">
        <title>Streptomyces reniochalinae sp. nov. and Streptomyces diacarnus sp. nov. from marine sponges.</title>
        <authorList>
            <person name="Li L."/>
        </authorList>
    </citation>
    <scope>NUCLEOTIDE SEQUENCE [LARGE SCALE GENOMIC DNA]</scope>
    <source>
        <strain evidence="1 2">LHW50302</strain>
    </source>
</reference>
<dbReference type="OrthoDB" id="9854758at2"/>
<organism evidence="1 2">
    <name type="scientific">Streptomyces reniochalinae</name>
    <dbReference type="NCBI Taxonomy" id="2250578"/>
    <lineage>
        <taxon>Bacteria</taxon>
        <taxon>Bacillati</taxon>
        <taxon>Actinomycetota</taxon>
        <taxon>Actinomycetes</taxon>
        <taxon>Kitasatosporales</taxon>
        <taxon>Streptomycetaceae</taxon>
        <taxon>Streptomyces</taxon>
    </lineage>
</organism>
<sequence>MADPTVYYDVTEQVRDALLHAPILGWTGERNYDAAAAYAASTALHETADILRERAEVYAADGKHEAARVLLDEADRLADRERTRPSLGGER</sequence>
<gene>
    <name evidence="1" type="ORF">DQ392_08455</name>
</gene>
<proteinExistence type="predicted"/>